<name>A0A077LTM7_9MICO</name>
<proteinExistence type="predicted"/>
<evidence type="ECO:0000256" key="5">
    <source>
        <dbReference type="ARBA" id="ARBA00039545"/>
    </source>
</evidence>
<comment type="caution">
    <text evidence="9">The sequence shown here is derived from an EMBL/GenBank/DDBJ whole genome shotgun (WGS) entry which is preliminary data.</text>
</comment>
<reference evidence="9 10" key="1">
    <citation type="journal article" date="2013" name="ISME J.">
        <title>A metabolic model for members of the genus Tetrasphaera involved in enhanced biological phosphorus removal.</title>
        <authorList>
            <person name="Kristiansen R."/>
            <person name="Nguyen H.T.T."/>
            <person name="Saunders A.M."/>
            <person name="Nielsen J.L."/>
            <person name="Wimmer R."/>
            <person name="Le V.Q."/>
            <person name="McIlroy S.J."/>
            <person name="Petrovski S."/>
            <person name="Seviour R.J."/>
            <person name="Calteau A."/>
            <person name="Nielsen K.L."/>
            <person name="Nielsen P.H."/>
        </authorList>
    </citation>
    <scope>NUCLEOTIDE SEQUENCE [LARGE SCALE GENOMIC DNA]</scope>
    <source>
        <strain evidence="9 10">T1-X7</strain>
    </source>
</reference>
<dbReference type="STRING" id="1194083.BN12_1370004"/>
<evidence type="ECO:0000256" key="1">
    <source>
        <dbReference type="ARBA" id="ARBA00004170"/>
    </source>
</evidence>
<dbReference type="InterPro" id="IPR000873">
    <property type="entry name" value="AMP-dep_synth/lig_dom"/>
</dbReference>
<feature type="domain" description="AMP-dependent synthetase/ligase" evidence="7">
    <location>
        <begin position="37"/>
        <end position="405"/>
    </location>
</feature>
<evidence type="ECO:0000259" key="8">
    <source>
        <dbReference type="Pfam" id="PF13193"/>
    </source>
</evidence>
<dbReference type="Proteomes" id="UP000035721">
    <property type="component" value="Unassembled WGS sequence"/>
</dbReference>
<comment type="pathway">
    <text evidence="2">Lipid metabolism; fatty acid beta-oxidation.</text>
</comment>
<dbReference type="AlphaFoldDB" id="A0A077LTM7"/>
<comment type="subcellular location">
    <subcellularLocation>
        <location evidence="1">Membrane</location>
        <topology evidence="1">Peripheral membrane protein</topology>
    </subcellularLocation>
</comment>
<evidence type="ECO:0000313" key="9">
    <source>
        <dbReference type="EMBL" id="CCH76641.1"/>
    </source>
</evidence>
<dbReference type="EC" id="6.2.1.3" evidence="4"/>
<keyword evidence="9" id="KW-0548">Nucleotidyltransferase</keyword>
<dbReference type="Gene3D" id="3.40.50.980">
    <property type="match status" value="2"/>
</dbReference>
<dbReference type="EMBL" id="CAJB01000043">
    <property type="protein sequence ID" value="CCH76641.1"/>
    <property type="molecule type" value="Genomic_DNA"/>
</dbReference>
<dbReference type="GO" id="GO:0016020">
    <property type="term" value="C:membrane"/>
    <property type="evidence" value="ECO:0007669"/>
    <property type="project" value="UniProtKB-SubCell"/>
</dbReference>
<dbReference type="InterPro" id="IPR025110">
    <property type="entry name" value="AMP-bd_C"/>
</dbReference>
<dbReference type="InterPro" id="IPR045851">
    <property type="entry name" value="AMP-bd_C_sf"/>
</dbReference>
<dbReference type="Gene3D" id="3.30.300.30">
    <property type="match status" value="1"/>
</dbReference>
<feature type="domain" description="AMP-binding enzyme C-terminal" evidence="8">
    <location>
        <begin position="456"/>
        <end position="531"/>
    </location>
</feature>
<evidence type="ECO:0000256" key="4">
    <source>
        <dbReference type="ARBA" id="ARBA00026121"/>
    </source>
</evidence>
<accession>A0A077LTM7</accession>
<evidence type="ECO:0000259" key="7">
    <source>
        <dbReference type="Pfam" id="PF00501"/>
    </source>
</evidence>
<gene>
    <name evidence="9" type="primary">dhbE</name>
    <name evidence="9" type="ORF">BN12_1370004</name>
</gene>
<dbReference type="Pfam" id="PF00501">
    <property type="entry name" value="AMP-binding"/>
    <property type="match status" value="1"/>
</dbReference>
<dbReference type="RefSeq" id="WP_048553418.1">
    <property type="nucleotide sequence ID" value="NZ_HF570958.1"/>
</dbReference>
<dbReference type="GO" id="GO:0004467">
    <property type="term" value="F:long-chain fatty acid-CoA ligase activity"/>
    <property type="evidence" value="ECO:0007669"/>
    <property type="project" value="UniProtKB-EC"/>
</dbReference>
<dbReference type="PANTHER" id="PTHR43767">
    <property type="entry name" value="LONG-CHAIN-FATTY-ACID--COA LIGASE"/>
    <property type="match status" value="1"/>
</dbReference>
<dbReference type="PANTHER" id="PTHR43767:SF8">
    <property type="entry name" value="LONG-CHAIN-FATTY-ACID--COA LIGASE"/>
    <property type="match status" value="1"/>
</dbReference>
<dbReference type="Gene3D" id="2.30.38.10">
    <property type="entry name" value="Luciferase, Domain 3"/>
    <property type="match status" value="1"/>
</dbReference>
<evidence type="ECO:0000256" key="2">
    <source>
        <dbReference type="ARBA" id="ARBA00005005"/>
    </source>
</evidence>
<dbReference type="GO" id="GO:0016779">
    <property type="term" value="F:nucleotidyltransferase activity"/>
    <property type="evidence" value="ECO:0007669"/>
    <property type="project" value="UniProtKB-KW"/>
</dbReference>
<evidence type="ECO:0000313" key="10">
    <source>
        <dbReference type="Proteomes" id="UP000035721"/>
    </source>
</evidence>
<dbReference type="Pfam" id="PF13193">
    <property type="entry name" value="AMP-binding_C"/>
    <property type="match status" value="1"/>
</dbReference>
<protein>
    <recommendedName>
        <fullName evidence="5">Long-chain-fatty-acid--CoA ligase</fullName>
        <ecNumber evidence="4">6.2.1.3</ecNumber>
    </recommendedName>
    <alternativeName>
        <fullName evidence="6">Long-chain acyl-CoA synthetase</fullName>
    </alternativeName>
</protein>
<dbReference type="SUPFAM" id="SSF56801">
    <property type="entry name" value="Acetyl-CoA synthetase-like"/>
    <property type="match status" value="1"/>
</dbReference>
<keyword evidence="9" id="KW-0808">Transferase</keyword>
<dbReference type="InterPro" id="IPR050237">
    <property type="entry name" value="ATP-dep_AMP-bd_enzyme"/>
</dbReference>
<keyword evidence="3 9" id="KW-0436">Ligase</keyword>
<dbReference type="FunFam" id="2.30.38.10:FF:000003">
    <property type="entry name" value="Vibriobactin-specific 2,3-dihydroxybenzoate-AMP ligase"/>
    <property type="match status" value="1"/>
</dbReference>
<sequence>MRSRAPLAEVRSWPEGIRRRYRSLGLWTTETFAGFIEDRTARFADRLAAVGTDSLGAQHHWTYAELARRARGAAVRFQEIGVAPGDRVVVALPNVVEYLEAVLGLFRLGALPVFALPTHREAELTQFCTLADAAAIVVARDPGDADQTALLHTVADRVAAHGVLPPLVVDVSDWSRGPGSVSPAGLPLPAHDAEDVAFLQVSGGTTGVPKLIPRTHADYLYSVRESARICGLDTSTVQLVVLPAAHNFAMSSPGILGVLHAGGTVVLARDPSPRTAFRLIEAEGVTHTALVPPLAQAWVSAARRRAPDLGSLGVVQVGGARLADSVAPQLEEVLGVRLQQVFGMAEGLVNYTRADDPVHLVHTTQGRPISAEDEIRVVDADDRDVADGEEGALLTRGPYTIRGYYRDPRADADCFTADGYYRTGDRVRRLPSGHLVVTGRDKDQINRAGEKVAVDELESVAVAHADVLDAVAVGVPDDYLGERIVLVVRTEPGRPRPANLLDHLRASGLATFKIPDEVVHLDELPVTAVGKNSRRDLRRLLSAHLAADRGDPSRSAVTAATPSS</sequence>
<evidence type="ECO:0000256" key="3">
    <source>
        <dbReference type="ARBA" id="ARBA00022598"/>
    </source>
</evidence>
<organism evidence="9 10">
    <name type="scientific">Nostocoides japonicum T1-X7</name>
    <dbReference type="NCBI Taxonomy" id="1194083"/>
    <lineage>
        <taxon>Bacteria</taxon>
        <taxon>Bacillati</taxon>
        <taxon>Actinomycetota</taxon>
        <taxon>Actinomycetes</taxon>
        <taxon>Micrococcales</taxon>
        <taxon>Intrasporangiaceae</taxon>
        <taxon>Nostocoides</taxon>
    </lineage>
</organism>
<keyword evidence="10" id="KW-1185">Reference proteome</keyword>
<evidence type="ECO:0000256" key="6">
    <source>
        <dbReference type="ARBA" id="ARBA00042773"/>
    </source>
</evidence>